<evidence type="ECO:0000259" key="7">
    <source>
        <dbReference type="Pfam" id="PF02518"/>
    </source>
</evidence>
<keyword evidence="5" id="KW-0902">Two-component regulatory system</keyword>
<proteinExistence type="predicted"/>
<keyword evidence="9" id="KW-0547">Nucleotide-binding</keyword>
<feature type="transmembrane region" description="Helical" evidence="6">
    <location>
        <begin position="41"/>
        <end position="59"/>
    </location>
</feature>
<dbReference type="Proteomes" id="UP001523262">
    <property type="component" value="Unassembled WGS sequence"/>
</dbReference>
<sequence length="265" mass="30552">MSYRVLKVITILIPTVLIGGLEFLRHSVLLLNKFSMETGNYLITILTFLVSYAFSTWMFRTIEEKNKRISSEREMRAIYEERERLAKELHDNIAQTLFLLKVNLKKGKLNDAQGLVNSIDYNLRQAIFNLRISPSEHVSFSKRVESWLDDWSTVSGIDIKPSIEIEDGFFSSIEEIQLFSIIQEAFTNIRKHSEADCASICLHTTKDNWELIIEDNGKGFFPNEVRLNKYGLTMLKERAEKINGSIDFSSKKDLGTKISIKGDRD</sequence>
<dbReference type="EMBL" id="JAMQCR010000001">
    <property type="protein sequence ID" value="MCM2532972.1"/>
    <property type="molecule type" value="Genomic_DNA"/>
</dbReference>
<dbReference type="GO" id="GO:0005524">
    <property type="term" value="F:ATP binding"/>
    <property type="evidence" value="ECO:0007669"/>
    <property type="project" value="UniProtKB-KW"/>
</dbReference>
<evidence type="ECO:0000313" key="9">
    <source>
        <dbReference type="EMBL" id="MCM2532972.1"/>
    </source>
</evidence>
<protein>
    <recommendedName>
        <fullName evidence="2">histidine kinase</fullName>
        <ecNumber evidence="2">2.7.13.3</ecNumber>
    </recommendedName>
</protein>
<dbReference type="EC" id="2.7.13.3" evidence="2"/>
<keyword evidence="6" id="KW-0812">Transmembrane</keyword>
<comment type="caution">
    <text evidence="9">The sequence shown here is derived from an EMBL/GenBank/DDBJ whole genome shotgun (WGS) entry which is preliminary data.</text>
</comment>
<dbReference type="InterPro" id="IPR036890">
    <property type="entry name" value="HATPase_C_sf"/>
</dbReference>
<dbReference type="Pfam" id="PF07730">
    <property type="entry name" value="HisKA_3"/>
    <property type="match status" value="1"/>
</dbReference>
<feature type="domain" description="Histidine kinase/HSP90-like ATPase" evidence="7">
    <location>
        <begin position="175"/>
        <end position="261"/>
    </location>
</feature>
<dbReference type="Pfam" id="PF02518">
    <property type="entry name" value="HATPase_c"/>
    <property type="match status" value="1"/>
</dbReference>
<evidence type="ECO:0000313" key="10">
    <source>
        <dbReference type="Proteomes" id="UP001523262"/>
    </source>
</evidence>
<evidence type="ECO:0000259" key="8">
    <source>
        <dbReference type="Pfam" id="PF07730"/>
    </source>
</evidence>
<evidence type="ECO:0000256" key="5">
    <source>
        <dbReference type="ARBA" id="ARBA00023012"/>
    </source>
</evidence>
<evidence type="ECO:0000256" key="4">
    <source>
        <dbReference type="ARBA" id="ARBA00022777"/>
    </source>
</evidence>
<dbReference type="SUPFAM" id="SSF55874">
    <property type="entry name" value="ATPase domain of HSP90 chaperone/DNA topoisomerase II/histidine kinase"/>
    <property type="match status" value="1"/>
</dbReference>
<dbReference type="InterPro" id="IPR011712">
    <property type="entry name" value="Sig_transdc_His_kin_sub3_dim/P"/>
</dbReference>
<dbReference type="Gene3D" id="3.30.565.10">
    <property type="entry name" value="Histidine kinase-like ATPase, C-terminal domain"/>
    <property type="match status" value="1"/>
</dbReference>
<evidence type="ECO:0000256" key="3">
    <source>
        <dbReference type="ARBA" id="ARBA00022679"/>
    </source>
</evidence>
<keyword evidence="6" id="KW-1133">Transmembrane helix</keyword>
<keyword evidence="4" id="KW-0418">Kinase</keyword>
<dbReference type="Gene3D" id="1.20.5.1930">
    <property type="match status" value="1"/>
</dbReference>
<accession>A0ABT0WD51</accession>
<organism evidence="9 10">
    <name type="scientific">Neobacillus pocheonensis</name>
    <dbReference type="NCBI Taxonomy" id="363869"/>
    <lineage>
        <taxon>Bacteria</taxon>
        <taxon>Bacillati</taxon>
        <taxon>Bacillota</taxon>
        <taxon>Bacilli</taxon>
        <taxon>Bacillales</taxon>
        <taxon>Bacillaceae</taxon>
        <taxon>Neobacillus</taxon>
    </lineage>
</organism>
<feature type="domain" description="Signal transduction histidine kinase subgroup 3 dimerisation and phosphoacceptor" evidence="8">
    <location>
        <begin position="81"/>
        <end position="107"/>
    </location>
</feature>
<name>A0ABT0WD51_9BACI</name>
<keyword evidence="3" id="KW-0808">Transferase</keyword>
<dbReference type="InterPro" id="IPR003594">
    <property type="entry name" value="HATPase_dom"/>
</dbReference>
<dbReference type="InterPro" id="IPR050482">
    <property type="entry name" value="Sensor_HK_TwoCompSys"/>
</dbReference>
<evidence type="ECO:0000256" key="1">
    <source>
        <dbReference type="ARBA" id="ARBA00000085"/>
    </source>
</evidence>
<keyword evidence="10" id="KW-1185">Reference proteome</keyword>
<gene>
    <name evidence="9" type="ORF">NDK43_11960</name>
</gene>
<keyword evidence="6" id="KW-0472">Membrane</keyword>
<feature type="transmembrane region" description="Helical" evidence="6">
    <location>
        <begin position="5"/>
        <end position="21"/>
    </location>
</feature>
<keyword evidence="9" id="KW-0067">ATP-binding</keyword>
<dbReference type="PANTHER" id="PTHR24421">
    <property type="entry name" value="NITRATE/NITRITE SENSOR PROTEIN NARX-RELATED"/>
    <property type="match status" value="1"/>
</dbReference>
<reference evidence="9 10" key="1">
    <citation type="submission" date="2022-06" db="EMBL/GenBank/DDBJ databases">
        <authorList>
            <person name="Jeon C.O."/>
        </authorList>
    </citation>
    <scope>NUCLEOTIDE SEQUENCE [LARGE SCALE GENOMIC DNA]</scope>
    <source>
        <strain evidence="9 10">KCTC 13943</strain>
    </source>
</reference>
<dbReference type="CDD" id="cd16917">
    <property type="entry name" value="HATPase_UhpB-NarQ-NarX-like"/>
    <property type="match status" value="1"/>
</dbReference>
<comment type="catalytic activity">
    <reaction evidence="1">
        <text>ATP + protein L-histidine = ADP + protein N-phospho-L-histidine.</text>
        <dbReference type="EC" id="2.7.13.3"/>
    </reaction>
</comment>
<evidence type="ECO:0000256" key="6">
    <source>
        <dbReference type="SAM" id="Phobius"/>
    </source>
</evidence>
<evidence type="ECO:0000256" key="2">
    <source>
        <dbReference type="ARBA" id="ARBA00012438"/>
    </source>
</evidence>